<evidence type="ECO:0000313" key="11">
    <source>
        <dbReference type="Proteomes" id="UP000265489"/>
    </source>
</evidence>
<evidence type="ECO:0000256" key="2">
    <source>
        <dbReference type="ARBA" id="ARBA00007783"/>
    </source>
</evidence>
<reference evidence="10 11" key="1">
    <citation type="submission" date="2018-08" db="EMBL/GenBank/DDBJ databases">
        <title>A genome reference for cultivated species of the human gut microbiota.</title>
        <authorList>
            <person name="Zou Y."/>
            <person name="Xue W."/>
            <person name="Luo G."/>
        </authorList>
    </citation>
    <scope>NUCLEOTIDE SEQUENCE [LARGE SCALE GENOMIC DNA]</scope>
    <source>
        <strain evidence="10 11">AF15-20</strain>
    </source>
</reference>
<dbReference type="PANTHER" id="PTHR30413:SF10">
    <property type="entry name" value="CAPSULE POLYSACCHARIDE EXPORT INNER-MEMBRANE PROTEIN CTRC"/>
    <property type="match status" value="1"/>
</dbReference>
<keyword evidence="5 8" id="KW-0812">Transmembrane</keyword>
<feature type="transmembrane region" description="Helical" evidence="8">
    <location>
        <begin position="115"/>
        <end position="136"/>
    </location>
</feature>
<gene>
    <name evidence="10" type="ORF">DWW32_05385</name>
</gene>
<dbReference type="GO" id="GO:0005886">
    <property type="term" value="C:plasma membrane"/>
    <property type="evidence" value="ECO:0007669"/>
    <property type="project" value="UniProtKB-SubCell"/>
</dbReference>
<proteinExistence type="inferred from homology"/>
<dbReference type="GeneID" id="66579492"/>
<protein>
    <recommendedName>
        <fullName evidence="8">Transport permease protein</fullName>
    </recommendedName>
</protein>
<feature type="transmembrane region" description="Helical" evidence="8">
    <location>
        <begin position="70"/>
        <end position="94"/>
    </location>
</feature>
<accession>A0A395W9J4</accession>
<feature type="transmembrane region" description="Helical" evidence="8">
    <location>
        <begin position="26"/>
        <end position="50"/>
    </location>
</feature>
<evidence type="ECO:0000256" key="6">
    <source>
        <dbReference type="ARBA" id="ARBA00022989"/>
    </source>
</evidence>
<dbReference type="PROSITE" id="PS51012">
    <property type="entry name" value="ABC_TM2"/>
    <property type="match status" value="1"/>
</dbReference>
<dbReference type="Pfam" id="PF01061">
    <property type="entry name" value="ABC2_membrane"/>
    <property type="match status" value="1"/>
</dbReference>
<comment type="subcellular location">
    <subcellularLocation>
        <location evidence="1 8">Cell membrane</location>
        <topology evidence="1 8">Multi-pass membrane protein</topology>
    </subcellularLocation>
</comment>
<name>A0A395W9J4_9FIRM</name>
<feature type="domain" description="ABC transmembrane type-2" evidence="9">
    <location>
        <begin position="31"/>
        <end position="258"/>
    </location>
</feature>
<evidence type="ECO:0000256" key="1">
    <source>
        <dbReference type="ARBA" id="ARBA00004651"/>
    </source>
</evidence>
<evidence type="ECO:0000256" key="3">
    <source>
        <dbReference type="ARBA" id="ARBA00022448"/>
    </source>
</evidence>
<dbReference type="RefSeq" id="WP_118325040.1">
    <property type="nucleotide sequence ID" value="NZ_CATXNH010000011.1"/>
</dbReference>
<keyword evidence="6 8" id="KW-1133">Transmembrane helix</keyword>
<evidence type="ECO:0000256" key="4">
    <source>
        <dbReference type="ARBA" id="ARBA00022475"/>
    </source>
</evidence>
<evidence type="ECO:0000256" key="5">
    <source>
        <dbReference type="ARBA" id="ARBA00022692"/>
    </source>
</evidence>
<evidence type="ECO:0000256" key="8">
    <source>
        <dbReference type="RuleBase" id="RU361157"/>
    </source>
</evidence>
<dbReference type="AlphaFoldDB" id="A0A395W9J4"/>
<sequence>MDFLRSLKKNKELIWFLAKDDIKKRYAGSSLGIVWAFAQPLVTITIYWFVFQIGLRSVAPGQYGDMPFLVWIMCGLIPWFFFSDGINSVTSVFLEYSYLVKKVVFDINILPVIKIISAMFVHIFFIFLIFIVMALFGYMPSICYIQAFYYSFCMICLILAIGYFTSSLSVFFRDLPQFVQVCLSAGMWLTPIMWAFDMLQGYWFSFIFKLNPMFYVVEGYRSAILGHQWLFSNWKLTIYFWCVVVLLTLIGRNVFKKMKPHFADVL</sequence>
<keyword evidence="7 8" id="KW-0472">Membrane</keyword>
<keyword evidence="4 8" id="KW-1003">Cell membrane</keyword>
<evidence type="ECO:0000256" key="7">
    <source>
        <dbReference type="ARBA" id="ARBA00023136"/>
    </source>
</evidence>
<dbReference type="InterPro" id="IPR013525">
    <property type="entry name" value="ABC2_TM"/>
</dbReference>
<dbReference type="GO" id="GO:0140359">
    <property type="term" value="F:ABC-type transporter activity"/>
    <property type="evidence" value="ECO:0007669"/>
    <property type="project" value="InterPro"/>
</dbReference>
<evidence type="ECO:0000259" key="9">
    <source>
        <dbReference type="PROSITE" id="PS51012"/>
    </source>
</evidence>
<comment type="similarity">
    <text evidence="2 8">Belongs to the ABC-2 integral membrane protein family.</text>
</comment>
<dbReference type="PANTHER" id="PTHR30413">
    <property type="entry name" value="INNER MEMBRANE TRANSPORT PERMEASE"/>
    <property type="match status" value="1"/>
</dbReference>
<feature type="transmembrane region" description="Helical" evidence="8">
    <location>
        <begin position="148"/>
        <end position="171"/>
    </location>
</feature>
<dbReference type="InterPro" id="IPR047817">
    <property type="entry name" value="ABC2_TM_bact-type"/>
</dbReference>
<evidence type="ECO:0000313" key="10">
    <source>
        <dbReference type="EMBL" id="RGU92231.1"/>
    </source>
</evidence>
<comment type="caution">
    <text evidence="10">The sequence shown here is derived from an EMBL/GenBank/DDBJ whole genome shotgun (WGS) entry which is preliminary data.</text>
</comment>
<feature type="transmembrane region" description="Helical" evidence="8">
    <location>
        <begin position="238"/>
        <end position="255"/>
    </location>
</feature>
<dbReference type="GO" id="GO:0015920">
    <property type="term" value="P:lipopolysaccharide transport"/>
    <property type="evidence" value="ECO:0007669"/>
    <property type="project" value="TreeGrafter"/>
</dbReference>
<organism evidence="10 11">
    <name type="scientific">Holdemanella biformis</name>
    <dbReference type="NCBI Taxonomy" id="1735"/>
    <lineage>
        <taxon>Bacteria</taxon>
        <taxon>Bacillati</taxon>
        <taxon>Bacillota</taxon>
        <taxon>Erysipelotrichia</taxon>
        <taxon>Erysipelotrichales</taxon>
        <taxon>Erysipelotrichaceae</taxon>
        <taxon>Holdemanella</taxon>
    </lineage>
</organism>
<dbReference type="Proteomes" id="UP000265489">
    <property type="component" value="Unassembled WGS sequence"/>
</dbReference>
<keyword evidence="3 8" id="KW-0813">Transport</keyword>
<dbReference type="EMBL" id="QRYQ01000007">
    <property type="protein sequence ID" value="RGU92231.1"/>
    <property type="molecule type" value="Genomic_DNA"/>
</dbReference>
<feature type="transmembrane region" description="Helical" evidence="8">
    <location>
        <begin position="178"/>
        <end position="196"/>
    </location>
</feature>